<evidence type="ECO:0008006" key="3">
    <source>
        <dbReference type="Google" id="ProtNLM"/>
    </source>
</evidence>
<gene>
    <name evidence="1" type="ORF">QO010_003691</name>
</gene>
<dbReference type="EMBL" id="JAUSVS010000008">
    <property type="protein sequence ID" value="MDQ0465899.1"/>
    <property type="molecule type" value="Genomic_DNA"/>
</dbReference>
<evidence type="ECO:0000313" key="2">
    <source>
        <dbReference type="Proteomes" id="UP001228905"/>
    </source>
</evidence>
<dbReference type="SUPFAM" id="SSF82771">
    <property type="entry name" value="GIY-YIG endonuclease"/>
    <property type="match status" value="1"/>
</dbReference>
<dbReference type="CDD" id="cd10451">
    <property type="entry name" value="GIY-YIG_LuxR_like"/>
    <property type="match status" value="1"/>
</dbReference>
<dbReference type="RefSeq" id="WP_307351589.1">
    <property type="nucleotide sequence ID" value="NZ_JAUSVS010000008.1"/>
</dbReference>
<keyword evidence="2" id="KW-1185">Reference proteome</keyword>
<reference evidence="1 2" key="1">
    <citation type="submission" date="2023-07" db="EMBL/GenBank/DDBJ databases">
        <title>Genomic Encyclopedia of Type Strains, Phase IV (KMG-IV): sequencing the most valuable type-strain genomes for metagenomic binning, comparative biology and taxonomic classification.</title>
        <authorList>
            <person name="Goeker M."/>
        </authorList>
    </citation>
    <scope>NUCLEOTIDE SEQUENCE [LARGE SCALE GENOMIC DNA]</scope>
    <source>
        <strain evidence="1 2">DSM 18695</strain>
    </source>
</reference>
<dbReference type="InterPro" id="IPR035901">
    <property type="entry name" value="GIY-YIG_endonuc_sf"/>
</dbReference>
<sequence>MDNQSRRDAVRAFKERKVSAGVFAVRCQPTGEVWVSASRNLEAQQTSLWSQLKWKGCYTKALQEAWNTHGEEAFSFEVLETVEDEELSPMGLADRLKSLDAAWREKLGAAKALG</sequence>
<accession>A0ABU0IXX5</accession>
<proteinExistence type="predicted"/>
<comment type="caution">
    <text evidence="1">The sequence shown here is derived from an EMBL/GenBank/DDBJ whole genome shotgun (WGS) entry which is preliminary data.</text>
</comment>
<protein>
    <recommendedName>
        <fullName evidence="3">GIY-YIG nuclease family protein</fullName>
    </recommendedName>
</protein>
<evidence type="ECO:0000313" key="1">
    <source>
        <dbReference type="EMBL" id="MDQ0465899.1"/>
    </source>
</evidence>
<name>A0ABU0IXX5_9CAUL</name>
<dbReference type="Gene3D" id="3.40.1440.10">
    <property type="entry name" value="GIY-YIG endonuclease"/>
    <property type="match status" value="1"/>
</dbReference>
<dbReference type="Proteomes" id="UP001228905">
    <property type="component" value="Unassembled WGS sequence"/>
</dbReference>
<organism evidence="1 2">
    <name type="scientific">Caulobacter ginsengisoli</name>
    <dbReference type="NCBI Taxonomy" id="400775"/>
    <lineage>
        <taxon>Bacteria</taxon>
        <taxon>Pseudomonadati</taxon>
        <taxon>Pseudomonadota</taxon>
        <taxon>Alphaproteobacteria</taxon>
        <taxon>Caulobacterales</taxon>
        <taxon>Caulobacteraceae</taxon>
        <taxon>Caulobacter</taxon>
    </lineage>
</organism>